<dbReference type="Proteomes" id="UP000008281">
    <property type="component" value="Unassembled WGS sequence"/>
</dbReference>
<protein>
    <recommendedName>
        <fullName evidence="4">DUF38 domain-containing protein</fullName>
    </recommendedName>
</protein>
<keyword evidence="1" id="KW-1133">Transmembrane helix</keyword>
<dbReference type="PANTHER" id="PTHR31379">
    <property type="entry name" value="F-BOX C PROTEIN-RELATED-RELATED"/>
    <property type="match status" value="1"/>
</dbReference>
<accession>E3MJ95</accession>
<evidence type="ECO:0008006" key="4">
    <source>
        <dbReference type="Google" id="ProtNLM"/>
    </source>
</evidence>
<dbReference type="HOGENOM" id="CLU_080247_0_0_1"/>
<organism evidence="3">
    <name type="scientific">Caenorhabditis remanei</name>
    <name type="common">Caenorhabditis vulgaris</name>
    <dbReference type="NCBI Taxonomy" id="31234"/>
    <lineage>
        <taxon>Eukaryota</taxon>
        <taxon>Metazoa</taxon>
        <taxon>Ecdysozoa</taxon>
        <taxon>Nematoda</taxon>
        <taxon>Chromadorea</taxon>
        <taxon>Rhabditida</taxon>
        <taxon>Rhabditina</taxon>
        <taxon>Rhabditomorpha</taxon>
        <taxon>Rhabditoidea</taxon>
        <taxon>Rhabditidae</taxon>
        <taxon>Peloderinae</taxon>
        <taxon>Caenorhabditis</taxon>
    </lineage>
</organism>
<gene>
    <name evidence="2" type="ORF">CRE_09608</name>
</gene>
<dbReference type="AlphaFoldDB" id="E3MJ95"/>
<dbReference type="InParanoid" id="E3MJ95"/>
<proteinExistence type="predicted"/>
<dbReference type="InterPro" id="IPR021942">
    <property type="entry name" value="DUF3557"/>
</dbReference>
<dbReference type="Pfam" id="PF12078">
    <property type="entry name" value="DUF3557"/>
    <property type="match status" value="1"/>
</dbReference>
<keyword evidence="3" id="KW-1185">Reference proteome</keyword>
<keyword evidence="1" id="KW-0472">Membrane</keyword>
<evidence type="ECO:0000313" key="3">
    <source>
        <dbReference type="Proteomes" id="UP000008281"/>
    </source>
</evidence>
<dbReference type="OrthoDB" id="5910972at2759"/>
<dbReference type="EMBL" id="DS268449">
    <property type="protein sequence ID" value="EFP03405.1"/>
    <property type="molecule type" value="Genomic_DNA"/>
</dbReference>
<keyword evidence="1" id="KW-0812">Transmembrane</keyword>
<reference evidence="2" key="1">
    <citation type="submission" date="2007-07" db="EMBL/GenBank/DDBJ databases">
        <title>PCAP assembly of the Caenorhabditis remanei genome.</title>
        <authorList>
            <consortium name="The Caenorhabditis remanei Sequencing Consortium"/>
            <person name="Wilson R.K."/>
        </authorList>
    </citation>
    <scope>NUCLEOTIDE SEQUENCE [LARGE SCALE GENOMIC DNA]</scope>
    <source>
        <strain evidence="2">PB4641</strain>
    </source>
</reference>
<dbReference type="PANTHER" id="PTHR31379:SF1">
    <property type="entry name" value="F-BOX C PROTEIN-RELATED"/>
    <property type="match status" value="1"/>
</dbReference>
<sequence>MTKPLTYLSLKAVFQYMDGNKRLELNFHCPALRSAESSVPLNLRSLILEKEKIVVNDVCYKVKSKYQRIKTVLDGRKHVRVEILKLHDLGVIPECLKISTRNLDSGNLDFEEVLPSINRSSFPLKELRVNVAKTQNFERYLGCSQILVPFVTDYDREKELIRRILFDRKSPYIVLERIGLTSDTTIALIQNWRNNQKEIGTVLTRQNGFRILPIFSPYVDELMDVLNGRIVFLNESVLQNNMDRRCLSFPFNKTSELVLYSIRDGPNEERRTKLEVMPIGSTGPGTLTDFFIELLILLCSFMLIMLIVLSLTAVAMDSIGKTTLAYFR</sequence>
<feature type="transmembrane region" description="Helical" evidence="1">
    <location>
        <begin position="290"/>
        <end position="314"/>
    </location>
</feature>
<evidence type="ECO:0000313" key="2">
    <source>
        <dbReference type="EMBL" id="EFP03405.1"/>
    </source>
</evidence>
<evidence type="ECO:0000256" key="1">
    <source>
        <dbReference type="SAM" id="Phobius"/>
    </source>
</evidence>
<name>E3MJ95_CAERE</name>